<gene>
    <name evidence="10" type="ORF">BJ508DRAFT_206176</name>
</gene>
<feature type="domain" description="C2H2-type" evidence="9">
    <location>
        <begin position="24"/>
        <end position="51"/>
    </location>
</feature>
<feature type="compositionally biased region" description="Low complexity" evidence="8">
    <location>
        <begin position="765"/>
        <end position="777"/>
    </location>
</feature>
<dbReference type="GO" id="GO:0000978">
    <property type="term" value="F:RNA polymerase II cis-regulatory region sequence-specific DNA binding"/>
    <property type="evidence" value="ECO:0007669"/>
    <property type="project" value="InterPro"/>
</dbReference>
<feature type="domain" description="C2H2-type" evidence="9">
    <location>
        <begin position="52"/>
        <end position="80"/>
    </location>
</feature>
<feature type="region of interest" description="Disordered" evidence="8">
    <location>
        <begin position="762"/>
        <end position="785"/>
    </location>
</feature>
<dbReference type="OrthoDB" id="9411774at2759"/>
<dbReference type="InterPro" id="IPR036236">
    <property type="entry name" value="Znf_C2H2_sf"/>
</dbReference>
<dbReference type="Gene3D" id="3.30.160.60">
    <property type="entry name" value="Classic Zinc Finger"/>
    <property type="match status" value="2"/>
</dbReference>
<dbReference type="GO" id="GO:0008270">
    <property type="term" value="F:zinc ion binding"/>
    <property type="evidence" value="ECO:0007669"/>
    <property type="project" value="UniProtKB-KW"/>
</dbReference>
<evidence type="ECO:0000256" key="4">
    <source>
        <dbReference type="ARBA" id="ARBA00022771"/>
    </source>
</evidence>
<organism evidence="10 11">
    <name type="scientific">Ascobolus immersus RN42</name>
    <dbReference type="NCBI Taxonomy" id="1160509"/>
    <lineage>
        <taxon>Eukaryota</taxon>
        <taxon>Fungi</taxon>
        <taxon>Dikarya</taxon>
        <taxon>Ascomycota</taxon>
        <taxon>Pezizomycotina</taxon>
        <taxon>Pezizomycetes</taxon>
        <taxon>Pezizales</taxon>
        <taxon>Ascobolaceae</taxon>
        <taxon>Ascobolus</taxon>
    </lineage>
</organism>
<dbReference type="GO" id="GO:0000981">
    <property type="term" value="F:DNA-binding transcription factor activity, RNA polymerase II-specific"/>
    <property type="evidence" value="ECO:0007669"/>
    <property type="project" value="InterPro"/>
</dbReference>
<comment type="subcellular location">
    <subcellularLocation>
        <location evidence="1">Nucleus</location>
    </subcellularLocation>
</comment>
<keyword evidence="5" id="KW-0862">Zinc</keyword>
<evidence type="ECO:0000256" key="3">
    <source>
        <dbReference type="ARBA" id="ARBA00022737"/>
    </source>
</evidence>
<dbReference type="Pfam" id="PF04082">
    <property type="entry name" value="Fungal_trans"/>
    <property type="match status" value="1"/>
</dbReference>
<dbReference type="PROSITE" id="PS00028">
    <property type="entry name" value="ZINC_FINGER_C2H2_1"/>
    <property type="match status" value="2"/>
</dbReference>
<evidence type="ECO:0000313" key="11">
    <source>
        <dbReference type="Proteomes" id="UP000275078"/>
    </source>
</evidence>
<sequence>MTGTVVAPQSAATRKAPLAQERKYKCTYCARAFSRSEHRSRHERSHTKERPFKCLKCRSTFVRRDLLLRHDRTVHAKDGGIPLHSEVKRKANTKQTKPTITIEQSNLDSLDDGMVDLETAAVLMTELHHAAAAALLDQDQEMEKRRREASVQSADSYDGPSMYTSGALPVRDINNWDPPTPSSTERGSSLQPPNHLGHLMNRSLSADRRSVDRRSATPSSHFGYSYTATPTVYSPYPSSPLGTHAYTSAASPPPQPAQLSDDDERRVILDSIRDIDGGRTLPRSFRLPSKTALNRYTSSYFNLFHHHLPFLQPATFNAVTVAPPLLLSVLSIGALYAFEKDTAHTLHTYSTALLNNFLASPNYTSRNCPIWITQCCLLNIWFAAWSGEAKLLEWAASQKILMSTLVIGGTEELLSRIEKRGDAQPSREEWLEEETCRRTYYATYVFFGLLTLTFNHTPELDYNLFNRLALPCSETLWHMDGADEITWREQLALSPCPTFKEALSELFSGDAPHYSSFGARIMINRLFLEVWFVKRGGASQNLPVDYNDKIRLALDTWHRSTEITTPEHIIIPLTAPQKSHPLLFNAMAMFRTTISRLEIDLHQIQAALRYHVPGDVAHLMTAASTQIRRSSAMTRVIQQCFECFQIPALMGIRWVARTSALNWSVEHPLCGFDLMLILSLWLYKMEEEAESNPPTAEEAEMLTKVRTLFDDDSVELHGSRLSAAVANIWGGMIDEVYVWGVTKMIGEAFKLHSHSLAIDVDDGMTPTAASSPSSTPGAEDDDMEN</sequence>
<evidence type="ECO:0000256" key="5">
    <source>
        <dbReference type="ARBA" id="ARBA00022833"/>
    </source>
</evidence>
<dbReference type="InterPro" id="IPR013087">
    <property type="entry name" value="Znf_C2H2_type"/>
</dbReference>
<evidence type="ECO:0000256" key="7">
    <source>
        <dbReference type="PROSITE-ProRule" id="PRU00042"/>
    </source>
</evidence>
<feature type="compositionally biased region" description="Polar residues" evidence="8">
    <location>
        <begin position="182"/>
        <end position="192"/>
    </location>
</feature>
<keyword evidence="6" id="KW-0539">Nucleus</keyword>
<dbReference type="FunFam" id="3.30.160.60:FF:000190">
    <property type="entry name" value="C2H2 finger domain protein"/>
    <property type="match status" value="1"/>
</dbReference>
<proteinExistence type="predicted"/>
<dbReference type="PANTHER" id="PTHR40626:SF8">
    <property type="entry name" value="C2H2 FINGER DOMAIN TRANSCRIPTION FACTOR (EUROFUNG)-RELATED"/>
    <property type="match status" value="1"/>
</dbReference>
<evidence type="ECO:0000256" key="2">
    <source>
        <dbReference type="ARBA" id="ARBA00022723"/>
    </source>
</evidence>
<evidence type="ECO:0000256" key="6">
    <source>
        <dbReference type="ARBA" id="ARBA00023242"/>
    </source>
</evidence>
<dbReference type="InterPro" id="IPR007219">
    <property type="entry name" value="XnlR_reg_dom"/>
</dbReference>
<protein>
    <recommendedName>
        <fullName evidence="9">C2H2-type domain-containing protein</fullName>
    </recommendedName>
</protein>
<evidence type="ECO:0000313" key="10">
    <source>
        <dbReference type="EMBL" id="RPA84297.1"/>
    </source>
</evidence>
<keyword evidence="11" id="KW-1185">Reference proteome</keyword>
<dbReference type="SUPFAM" id="SSF57667">
    <property type="entry name" value="beta-beta-alpha zinc fingers"/>
    <property type="match status" value="1"/>
</dbReference>
<dbReference type="GO" id="GO:0006351">
    <property type="term" value="P:DNA-templated transcription"/>
    <property type="evidence" value="ECO:0007669"/>
    <property type="project" value="InterPro"/>
</dbReference>
<dbReference type="AlphaFoldDB" id="A0A3N4IFS4"/>
<dbReference type="SMART" id="SM00355">
    <property type="entry name" value="ZnF_C2H2"/>
    <property type="match status" value="2"/>
</dbReference>
<dbReference type="STRING" id="1160509.A0A3N4IFS4"/>
<keyword evidence="3" id="KW-0677">Repeat</keyword>
<evidence type="ECO:0000256" key="8">
    <source>
        <dbReference type="SAM" id="MobiDB-lite"/>
    </source>
</evidence>
<reference evidence="10 11" key="1">
    <citation type="journal article" date="2018" name="Nat. Ecol. Evol.">
        <title>Pezizomycetes genomes reveal the molecular basis of ectomycorrhizal truffle lifestyle.</title>
        <authorList>
            <person name="Murat C."/>
            <person name="Payen T."/>
            <person name="Noel B."/>
            <person name="Kuo A."/>
            <person name="Morin E."/>
            <person name="Chen J."/>
            <person name="Kohler A."/>
            <person name="Krizsan K."/>
            <person name="Balestrini R."/>
            <person name="Da Silva C."/>
            <person name="Montanini B."/>
            <person name="Hainaut M."/>
            <person name="Levati E."/>
            <person name="Barry K.W."/>
            <person name="Belfiori B."/>
            <person name="Cichocki N."/>
            <person name="Clum A."/>
            <person name="Dockter R.B."/>
            <person name="Fauchery L."/>
            <person name="Guy J."/>
            <person name="Iotti M."/>
            <person name="Le Tacon F."/>
            <person name="Lindquist E.A."/>
            <person name="Lipzen A."/>
            <person name="Malagnac F."/>
            <person name="Mello A."/>
            <person name="Molinier V."/>
            <person name="Miyauchi S."/>
            <person name="Poulain J."/>
            <person name="Riccioni C."/>
            <person name="Rubini A."/>
            <person name="Sitrit Y."/>
            <person name="Splivallo R."/>
            <person name="Traeger S."/>
            <person name="Wang M."/>
            <person name="Zifcakova L."/>
            <person name="Wipf D."/>
            <person name="Zambonelli A."/>
            <person name="Paolocci F."/>
            <person name="Nowrousian M."/>
            <person name="Ottonello S."/>
            <person name="Baldrian P."/>
            <person name="Spatafora J.W."/>
            <person name="Henrissat B."/>
            <person name="Nagy L.G."/>
            <person name="Aury J.M."/>
            <person name="Wincker P."/>
            <person name="Grigoriev I.V."/>
            <person name="Bonfante P."/>
            <person name="Martin F.M."/>
        </authorList>
    </citation>
    <scope>NUCLEOTIDE SEQUENCE [LARGE SCALE GENOMIC DNA]</scope>
    <source>
        <strain evidence="10 11">RN42</strain>
    </source>
</reference>
<feature type="region of interest" description="Disordered" evidence="8">
    <location>
        <begin position="138"/>
        <end position="199"/>
    </location>
</feature>
<dbReference type="CDD" id="cd12148">
    <property type="entry name" value="fungal_TF_MHR"/>
    <property type="match status" value="1"/>
</dbReference>
<evidence type="ECO:0000259" key="9">
    <source>
        <dbReference type="PROSITE" id="PS50157"/>
    </source>
</evidence>
<keyword evidence="4 7" id="KW-0863">Zinc-finger</keyword>
<dbReference type="InterPro" id="IPR051059">
    <property type="entry name" value="VerF-like"/>
</dbReference>
<dbReference type="GO" id="GO:0000785">
    <property type="term" value="C:chromatin"/>
    <property type="evidence" value="ECO:0007669"/>
    <property type="project" value="TreeGrafter"/>
</dbReference>
<dbReference type="PANTHER" id="PTHR40626">
    <property type="entry name" value="MIP31509P"/>
    <property type="match status" value="1"/>
</dbReference>
<dbReference type="EMBL" id="ML119659">
    <property type="protein sequence ID" value="RPA84297.1"/>
    <property type="molecule type" value="Genomic_DNA"/>
</dbReference>
<evidence type="ECO:0000256" key="1">
    <source>
        <dbReference type="ARBA" id="ARBA00004123"/>
    </source>
</evidence>
<dbReference type="GO" id="GO:0005634">
    <property type="term" value="C:nucleus"/>
    <property type="evidence" value="ECO:0007669"/>
    <property type="project" value="UniProtKB-SubCell"/>
</dbReference>
<dbReference type="PROSITE" id="PS50157">
    <property type="entry name" value="ZINC_FINGER_C2H2_2"/>
    <property type="match status" value="2"/>
</dbReference>
<name>A0A3N4IFS4_ASCIM</name>
<accession>A0A3N4IFS4</accession>
<dbReference type="Proteomes" id="UP000275078">
    <property type="component" value="Unassembled WGS sequence"/>
</dbReference>
<keyword evidence="2" id="KW-0479">Metal-binding</keyword>